<organism evidence="4">
    <name type="scientific">hydrocarbon metagenome</name>
    <dbReference type="NCBI Taxonomy" id="938273"/>
    <lineage>
        <taxon>unclassified sequences</taxon>
        <taxon>metagenomes</taxon>
        <taxon>ecological metagenomes</taxon>
    </lineage>
</organism>
<dbReference type="InterPro" id="IPR022891">
    <property type="entry name" value="Triosephosphate_isomerase_arc"/>
</dbReference>
<dbReference type="HAMAP" id="MF_00147_A">
    <property type="entry name" value="TIM_A"/>
    <property type="match status" value="1"/>
</dbReference>
<keyword evidence="3 4" id="KW-0413">Isomerase</keyword>
<dbReference type="EMBL" id="LNQE01001731">
    <property type="protein sequence ID" value="KUG12251.1"/>
    <property type="molecule type" value="Genomic_DNA"/>
</dbReference>
<dbReference type="EC" id="5.3.1.1" evidence="4"/>
<dbReference type="GO" id="GO:0005829">
    <property type="term" value="C:cytosol"/>
    <property type="evidence" value="ECO:0007669"/>
    <property type="project" value="TreeGrafter"/>
</dbReference>
<protein>
    <submittedName>
        <fullName evidence="4">Triosephosphate isomerase</fullName>
        <ecNumber evidence="4">5.3.1.1</ecNumber>
    </submittedName>
</protein>
<evidence type="ECO:0000313" key="4">
    <source>
        <dbReference type="EMBL" id="KUG12251.1"/>
    </source>
</evidence>
<dbReference type="InterPro" id="IPR035990">
    <property type="entry name" value="TIM_sf"/>
</dbReference>
<comment type="caution">
    <text evidence="4">The sequence shown here is derived from an EMBL/GenBank/DDBJ whole genome shotgun (WGS) entry which is preliminary data.</text>
</comment>
<dbReference type="GO" id="GO:0004807">
    <property type="term" value="F:triose-phosphate isomerase activity"/>
    <property type="evidence" value="ECO:0007669"/>
    <property type="project" value="UniProtKB-EC"/>
</dbReference>
<evidence type="ECO:0000256" key="1">
    <source>
        <dbReference type="ARBA" id="ARBA00022490"/>
    </source>
</evidence>
<evidence type="ECO:0000256" key="3">
    <source>
        <dbReference type="ARBA" id="ARBA00023235"/>
    </source>
</evidence>
<dbReference type="PROSITE" id="PS51440">
    <property type="entry name" value="TIM_2"/>
    <property type="match status" value="1"/>
</dbReference>
<dbReference type="GO" id="GO:0046166">
    <property type="term" value="P:glyceraldehyde-3-phosphate biosynthetic process"/>
    <property type="evidence" value="ECO:0007669"/>
    <property type="project" value="TreeGrafter"/>
</dbReference>
<sequence>MPQPFILINLKTYSEGAGQRSHAIAEAAEIVAHESGAVIGIAPAYMNIHPLSVHYSLPVYAQHVDGSAPGAHTGAVTAEALRMAGAQGSLVNHSERRLTLADIEASVSALRDVRLSAVVCTNNEQTTAAAAALGPAYVAIEPPELIGSGVSVSKANPDIIRRSVDAVRKVNPDVEILTGAGIQSGECVKIAMDLGTSGVLLASSVVKAKAPIAVLRDLVSLL</sequence>
<dbReference type="NCBIfam" id="TIGR00419">
    <property type="entry name" value="tim"/>
    <property type="match status" value="1"/>
</dbReference>
<accession>A0A0W8EUG0</accession>
<dbReference type="AlphaFoldDB" id="A0A0W8EUG0"/>
<dbReference type="NCBIfam" id="NF003302">
    <property type="entry name" value="PRK04302.1"/>
    <property type="match status" value="1"/>
</dbReference>
<dbReference type="GO" id="GO:0006096">
    <property type="term" value="P:glycolytic process"/>
    <property type="evidence" value="ECO:0007669"/>
    <property type="project" value="UniProtKB-KW"/>
</dbReference>
<dbReference type="SUPFAM" id="SSF51351">
    <property type="entry name" value="Triosephosphate isomerase (TIM)"/>
    <property type="match status" value="1"/>
</dbReference>
<evidence type="ECO:0000256" key="2">
    <source>
        <dbReference type="ARBA" id="ARBA00023152"/>
    </source>
</evidence>
<gene>
    <name evidence="4" type="ORF">ASZ90_016463</name>
</gene>
<dbReference type="GO" id="GO:0019563">
    <property type="term" value="P:glycerol catabolic process"/>
    <property type="evidence" value="ECO:0007669"/>
    <property type="project" value="TreeGrafter"/>
</dbReference>
<keyword evidence="2" id="KW-0324">Glycolysis</keyword>
<keyword evidence="1" id="KW-0963">Cytoplasm</keyword>
<dbReference type="InterPro" id="IPR013785">
    <property type="entry name" value="Aldolase_TIM"/>
</dbReference>
<dbReference type="PANTHER" id="PTHR21139:SF42">
    <property type="entry name" value="TRIOSEPHOSPHATE ISOMERASE"/>
    <property type="match status" value="1"/>
</dbReference>
<dbReference type="GO" id="GO:0006094">
    <property type="term" value="P:gluconeogenesis"/>
    <property type="evidence" value="ECO:0007669"/>
    <property type="project" value="InterPro"/>
</dbReference>
<name>A0A0W8EUG0_9ZZZZ</name>
<dbReference type="CDD" id="cd00311">
    <property type="entry name" value="TIM"/>
    <property type="match status" value="1"/>
</dbReference>
<dbReference type="Pfam" id="PF00121">
    <property type="entry name" value="TIM"/>
    <property type="match status" value="1"/>
</dbReference>
<dbReference type="Gene3D" id="3.20.20.70">
    <property type="entry name" value="Aldolase class I"/>
    <property type="match status" value="1"/>
</dbReference>
<reference evidence="4" key="1">
    <citation type="journal article" date="2015" name="Proc. Natl. Acad. Sci. U.S.A.">
        <title>Networks of energetic and metabolic interactions define dynamics in microbial communities.</title>
        <authorList>
            <person name="Embree M."/>
            <person name="Liu J.K."/>
            <person name="Al-Bassam M.M."/>
            <person name="Zengler K."/>
        </authorList>
    </citation>
    <scope>NUCLEOTIDE SEQUENCE</scope>
</reference>
<proteinExistence type="inferred from homology"/>
<dbReference type="InterPro" id="IPR000652">
    <property type="entry name" value="Triosephosphate_isomerase"/>
</dbReference>
<dbReference type="PANTHER" id="PTHR21139">
    <property type="entry name" value="TRIOSEPHOSPHATE ISOMERASE"/>
    <property type="match status" value="1"/>
</dbReference>